<dbReference type="InterPro" id="IPR026960">
    <property type="entry name" value="RVT-Znf"/>
</dbReference>
<gene>
    <name evidence="2" type="ORF">FSB_LOCUS60331</name>
</gene>
<protein>
    <recommendedName>
        <fullName evidence="1">Reverse transcriptase zinc-binding domain-containing protein</fullName>
    </recommendedName>
</protein>
<feature type="domain" description="Reverse transcriptase zinc-binding" evidence="1">
    <location>
        <begin position="70"/>
        <end position="132"/>
    </location>
</feature>
<accession>A0A2N9J7M7</accession>
<dbReference type="Pfam" id="PF13966">
    <property type="entry name" value="zf-RVT"/>
    <property type="match status" value="1"/>
</dbReference>
<organism evidence="2">
    <name type="scientific">Fagus sylvatica</name>
    <name type="common">Beechnut</name>
    <dbReference type="NCBI Taxonomy" id="28930"/>
    <lineage>
        <taxon>Eukaryota</taxon>
        <taxon>Viridiplantae</taxon>
        <taxon>Streptophyta</taxon>
        <taxon>Embryophyta</taxon>
        <taxon>Tracheophyta</taxon>
        <taxon>Spermatophyta</taxon>
        <taxon>Magnoliopsida</taxon>
        <taxon>eudicotyledons</taxon>
        <taxon>Gunneridae</taxon>
        <taxon>Pentapetalae</taxon>
        <taxon>rosids</taxon>
        <taxon>fabids</taxon>
        <taxon>Fagales</taxon>
        <taxon>Fagaceae</taxon>
        <taxon>Fagus</taxon>
    </lineage>
</organism>
<dbReference type="AlphaFoldDB" id="A0A2N9J7M7"/>
<evidence type="ECO:0000313" key="2">
    <source>
        <dbReference type="EMBL" id="SPD32449.1"/>
    </source>
</evidence>
<name>A0A2N9J7M7_FAGSY</name>
<evidence type="ECO:0000259" key="1">
    <source>
        <dbReference type="Pfam" id="PF13966"/>
    </source>
</evidence>
<sequence length="238" mass="26763">MWKDPWVPWLENFSPSPKDPNSPTVPMLLSNLIDPISRIWNADLLRELVDILSLQAIHKIVLPVAACQDKLIWTLDPKGNYTVKLAIEMNLSPRNTNTQRTRVGDPICPLCGKEDESYSHIFLKCQVIKPIWFGLSWGLYPERIPAVNSYELLNFVINPPLSQGQPVVHKDASINHLVIVKNLEGHILEHFKILEPDSGVVACPVKQVNWSALPLNLVKFNVDAALSEDEATLAVVTR</sequence>
<reference evidence="2" key="1">
    <citation type="submission" date="2018-02" db="EMBL/GenBank/DDBJ databases">
        <authorList>
            <person name="Cohen D.B."/>
            <person name="Kent A.D."/>
        </authorList>
    </citation>
    <scope>NUCLEOTIDE SEQUENCE</scope>
</reference>
<proteinExistence type="predicted"/>
<dbReference type="EMBL" id="OIVN01006404">
    <property type="protein sequence ID" value="SPD32449.1"/>
    <property type="molecule type" value="Genomic_DNA"/>
</dbReference>